<dbReference type="Proteomes" id="UP000815677">
    <property type="component" value="Unassembled WGS sequence"/>
</dbReference>
<dbReference type="EMBL" id="DF849183">
    <property type="protein sequence ID" value="GAT55944.1"/>
    <property type="molecule type" value="Genomic_DNA"/>
</dbReference>
<proteinExistence type="predicted"/>
<protein>
    <submittedName>
        <fullName evidence="2">Uncharacterized protein</fullName>
    </submittedName>
</protein>
<evidence type="ECO:0000313" key="2">
    <source>
        <dbReference type="EMBL" id="GAT55944.1"/>
    </source>
</evidence>
<reference evidence="2" key="1">
    <citation type="submission" date="2014-09" db="EMBL/GenBank/DDBJ databases">
        <title>Genome sequence of the luminous mushroom Mycena chlorophos for searching fungal bioluminescence genes.</title>
        <authorList>
            <person name="Tanaka Y."/>
            <person name="Kasuga D."/>
            <person name="Oba Y."/>
            <person name="Hase S."/>
            <person name="Sato K."/>
            <person name="Oba Y."/>
            <person name="Sakakibara Y."/>
        </authorList>
    </citation>
    <scope>NUCLEOTIDE SEQUENCE</scope>
</reference>
<feature type="region of interest" description="Disordered" evidence="1">
    <location>
        <begin position="1"/>
        <end position="31"/>
    </location>
</feature>
<evidence type="ECO:0000256" key="1">
    <source>
        <dbReference type="SAM" id="MobiDB-lite"/>
    </source>
</evidence>
<evidence type="ECO:0000313" key="3">
    <source>
        <dbReference type="Proteomes" id="UP000815677"/>
    </source>
</evidence>
<organism evidence="2 3">
    <name type="scientific">Mycena chlorophos</name>
    <name type="common">Agaric fungus</name>
    <name type="synonym">Agaricus chlorophos</name>
    <dbReference type="NCBI Taxonomy" id="658473"/>
    <lineage>
        <taxon>Eukaryota</taxon>
        <taxon>Fungi</taxon>
        <taxon>Dikarya</taxon>
        <taxon>Basidiomycota</taxon>
        <taxon>Agaricomycotina</taxon>
        <taxon>Agaricomycetes</taxon>
        <taxon>Agaricomycetidae</taxon>
        <taxon>Agaricales</taxon>
        <taxon>Marasmiineae</taxon>
        <taxon>Mycenaceae</taxon>
        <taxon>Mycena</taxon>
    </lineage>
</organism>
<accession>A0ABQ0LYY7</accession>
<sequence length="418" mass="44781">MIIPTKDNDAEPSSRVPSGSRPPSYHPSILVPSRDKPAVEEKYIHYRLYTSSGALPSFTAFSDDPFLGRLRTRSVPPPHTVATLKRCLRAAEGYADGAFALYERYDEEEAMDDGQRVAVVSLESIGRTAETALALLLVDDTVRTRVPAGWVPPSSTAMNAMAPYLYYRLYTQTNEDTASLSLSASDPSLGRISSCRIAPPYTLRSFLACIASSSAEAKPAYAQADVFPSMDAVEPVPHDTPLRAIPGALLDTDGSVVALPGSTEEHPLILVSREETSTLLSRLPSADESWTVPSPTSLLRRARTTNSPWLVRQRGRAALAIDTGSGAGVGNAYGADVGGLGHERMPASWLRVQRSAANQAAVGETTTRLGPADGVPQAGLGRTRSYRRMGIPPAPRVLPAASPAVQEPAVDVQRFVIY</sequence>
<gene>
    <name evidence="2" type="ORF">MCHLO_12658</name>
</gene>
<feature type="compositionally biased region" description="Low complexity" evidence="1">
    <location>
        <begin position="13"/>
        <end position="23"/>
    </location>
</feature>
<keyword evidence="3" id="KW-1185">Reference proteome</keyword>
<name>A0ABQ0LYY7_MYCCL</name>